<name>A0A7S2ML11_9DINO</name>
<dbReference type="Pfam" id="PF13646">
    <property type="entry name" value="HEAT_2"/>
    <property type="match status" value="1"/>
</dbReference>
<dbReference type="SUPFAM" id="SSF48371">
    <property type="entry name" value="ARM repeat"/>
    <property type="match status" value="1"/>
</dbReference>
<proteinExistence type="predicted"/>
<dbReference type="PANTHER" id="PTHR12697">
    <property type="entry name" value="PBS LYASE HEAT-LIKE PROTEIN"/>
    <property type="match status" value="1"/>
</dbReference>
<evidence type="ECO:0000313" key="1">
    <source>
        <dbReference type="EMBL" id="CAD9489414.1"/>
    </source>
</evidence>
<sequence length="274" mass="29303">MAELAPDERERVTQVLSRASVAAPPKLDRAAKDKFGLTGYKAGGWRPCATRAAGPSSHASLPSLADLPDELEADDPKVRARGIRKLRAAGVQGAPMLPWEAAGALAGLVQDDSEKVRAAAVRTLEPMGAVAMGHLARRLADGDVQVRRAASKAILQLGPAASPHAAAIGRRLVRERAPDVRRTAAMSLGQLGVSGARQTLALGVALEDQSADVRHAAQRACNAILRPREGPRCDSWRGEQRGKVDRSRMKQAQAEAIQRLEEASERCHAVWQLR</sequence>
<dbReference type="EMBL" id="HBGW01003126">
    <property type="protein sequence ID" value="CAD9489414.1"/>
    <property type="molecule type" value="Transcribed_RNA"/>
</dbReference>
<gene>
    <name evidence="1" type="ORF">BRAN1462_LOCUS2062</name>
</gene>
<evidence type="ECO:0008006" key="2">
    <source>
        <dbReference type="Google" id="ProtNLM"/>
    </source>
</evidence>
<protein>
    <recommendedName>
        <fullName evidence="2">HEAT repeat domain-containing protein</fullName>
    </recommendedName>
</protein>
<dbReference type="InterPro" id="IPR016024">
    <property type="entry name" value="ARM-type_fold"/>
</dbReference>
<organism evidence="1">
    <name type="scientific">Zooxanthella nutricula</name>
    <dbReference type="NCBI Taxonomy" id="1333877"/>
    <lineage>
        <taxon>Eukaryota</taxon>
        <taxon>Sar</taxon>
        <taxon>Alveolata</taxon>
        <taxon>Dinophyceae</taxon>
        <taxon>Peridiniales</taxon>
        <taxon>Peridiniales incertae sedis</taxon>
        <taxon>Zooxanthella</taxon>
    </lineage>
</organism>
<dbReference type="Gene3D" id="1.25.10.10">
    <property type="entry name" value="Leucine-rich Repeat Variant"/>
    <property type="match status" value="2"/>
</dbReference>
<accession>A0A7S2ML11</accession>
<dbReference type="PANTHER" id="PTHR12697:SF5">
    <property type="entry name" value="DEOXYHYPUSINE HYDROXYLASE"/>
    <property type="match status" value="1"/>
</dbReference>
<dbReference type="AlphaFoldDB" id="A0A7S2ML11"/>
<dbReference type="GO" id="GO:0016491">
    <property type="term" value="F:oxidoreductase activity"/>
    <property type="evidence" value="ECO:0007669"/>
    <property type="project" value="TreeGrafter"/>
</dbReference>
<dbReference type="InterPro" id="IPR011989">
    <property type="entry name" value="ARM-like"/>
</dbReference>
<reference evidence="1" key="1">
    <citation type="submission" date="2021-01" db="EMBL/GenBank/DDBJ databases">
        <authorList>
            <person name="Corre E."/>
            <person name="Pelletier E."/>
            <person name="Niang G."/>
            <person name="Scheremetjew M."/>
            <person name="Finn R."/>
            <person name="Kale V."/>
            <person name="Holt S."/>
            <person name="Cochrane G."/>
            <person name="Meng A."/>
            <person name="Brown T."/>
            <person name="Cohen L."/>
        </authorList>
    </citation>
    <scope>NUCLEOTIDE SEQUENCE</scope>
    <source>
        <strain evidence="1">RCC3387</strain>
    </source>
</reference>